<protein>
    <submittedName>
        <fullName evidence="2">26S protease regulatory subunit 6A-A</fullName>
    </submittedName>
</protein>
<proteinExistence type="predicted"/>
<sequence>MVTLEDKSIELLDVDPQETEEYEAAVVVLDSQRKGKRAVVKTSTRQTHFLPVIGLVDLEKLKTGDLVGGVNKDLYLILETLPDEYNARVKAMEVDERTTEQYKDIGWTSKSRNRLRPSCCR</sequence>
<dbReference type="Pfam" id="PF16450">
    <property type="entry name" value="Prot_ATP_ID_OB_C"/>
    <property type="match status" value="1"/>
</dbReference>
<dbReference type="EMBL" id="HBUE01051740">
    <property type="protein sequence ID" value="CAG6464721.1"/>
    <property type="molecule type" value="Transcribed_RNA"/>
</dbReference>
<keyword evidence="2" id="KW-0378">Hydrolase</keyword>
<reference evidence="2" key="1">
    <citation type="submission" date="2021-05" db="EMBL/GenBank/DDBJ databases">
        <authorList>
            <person name="Alioto T."/>
            <person name="Alioto T."/>
            <person name="Gomez Garrido J."/>
        </authorList>
    </citation>
    <scope>NUCLEOTIDE SEQUENCE</scope>
</reference>
<dbReference type="InterPro" id="IPR032501">
    <property type="entry name" value="Prot_ATP_ID_OB_2nd"/>
</dbReference>
<dbReference type="Gene3D" id="2.40.50.140">
    <property type="entry name" value="Nucleic acid-binding proteins"/>
    <property type="match status" value="1"/>
</dbReference>
<evidence type="ECO:0000259" key="1">
    <source>
        <dbReference type="Pfam" id="PF16450"/>
    </source>
</evidence>
<dbReference type="InterPro" id="IPR012340">
    <property type="entry name" value="NA-bd_OB-fold"/>
</dbReference>
<name>A0A8D8B3H2_CULPI</name>
<dbReference type="AlphaFoldDB" id="A0A8D8B3H2"/>
<dbReference type="GO" id="GO:0008233">
    <property type="term" value="F:peptidase activity"/>
    <property type="evidence" value="ECO:0007669"/>
    <property type="project" value="UniProtKB-KW"/>
</dbReference>
<accession>A0A8D8B3H2</accession>
<keyword evidence="2" id="KW-0645">Protease</keyword>
<organism evidence="2">
    <name type="scientific">Culex pipiens</name>
    <name type="common">House mosquito</name>
    <dbReference type="NCBI Taxonomy" id="7175"/>
    <lineage>
        <taxon>Eukaryota</taxon>
        <taxon>Metazoa</taxon>
        <taxon>Ecdysozoa</taxon>
        <taxon>Arthropoda</taxon>
        <taxon>Hexapoda</taxon>
        <taxon>Insecta</taxon>
        <taxon>Pterygota</taxon>
        <taxon>Neoptera</taxon>
        <taxon>Endopterygota</taxon>
        <taxon>Diptera</taxon>
        <taxon>Nematocera</taxon>
        <taxon>Culicoidea</taxon>
        <taxon>Culicidae</taxon>
        <taxon>Culicinae</taxon>
        <taxon>Culicini</taxon>
        <taxon>Culex</taxon>
        <taxon>Culex</taxon>
    </lineage>
</organism>
<dbReference type="GO" id="GO:0006508">
    <property type="term" value="P:proteolysis"/>
    <property type="evidence" value="ECO:0007669"/>
    <property type="project" value="UniProtKB-KW"/>
</dbReference>
<evidence type="ECO:0000313" key="2">
    <source>
        <dbReference type="EMBL" id="CAG6464721.1"/>
    </source>
</evidence>
<feature type="domain" description="Proteasomal ATPase second OB" evidence="1">
    <location>
        <begin position="31"/>
        <end position="82"/>
    </location>
</feature>